<evidence type="ECO:0000313" key="1">
    <source>
        <dbReference type="EMBL" id="MUL38760.1"/>
    </source>
</evidence>
<dbReference type="AlphaFoldDB" id="A0A6N8G053"/>
<dbReference type="RefSeq" id="WP_105222466.1">
    <property type="nucleotide sequence ID" value="NZ_CAWNSU010000017.1"/>
</dbReference>
<proteinExistence type="predicted"/>
<name>A0A6N8G053_9CHRO</name>
<reference evidence="1 2" key="1">
    <citation type="journal article" date="2019" name="Front. Microbiol.">
        <title>Genomic Features for Desiccation Tolerance and Sugar Biosynthesis in the Extremophile Gloeocapsopsis sp. UTEX B3054.</title>
        <authorList>
            <person name="Urrejola C."/>
            <person name="Alcorta J."/>
            <person name="Salas L."/>
            <person name="Vasquez M."/>
            <person name="Polz M.F."/>
            <person name="Vicuna R."/>
            <person name="Diez B."/>
        </authorList>
    </citation>
    <scope>NUCLEOTIDE SEQUENCE [LARGE SCALE GENOMIC DNA]</scope>
    <source>
        <strain evidence="1 2">1H9</strain>
    </source>
</reference>
<dbReference type="EMBL" id="NAPY01000048">
    <property type="protein sequence ID" value="MUL38760.1"/>
    <property type="molecule type" value="Genomic_DNA"/>
</dbReference>
<accession>A0A6N8G053</accession>
<gene>
    <name evidence="1" type="ORF">BWI75_21150</name>
</gene>
<evidence type="ECO:0000313" key="2">
    <source>
        <dbReference type="Proteomes" id="UP000441797"/>
    </source>
</evidence>
<organism evidence="1 2">
    <name type="scientific">Gloeocapsopsis dulcis AAB1 = 1H9</name>
    <dbReference type="NCBI Taxonomy" id="1433147"/>
    <lineage>
        <taxon>Bacteria</taxon>
        <taxon>Bacillati</taxon>
        <taxon>Cyanobacteriota</taxon>
        <taxon>Cyanophyceae</taxon>
        <taxon>Oscillatoriophycideae</taxon>
        <taxon>Chroococcales</taxon>
        <taxon>Chroococcaceae</taxon>
        <taxon>Gloeocapsopsis</taxon>
        <taxon>Gloeocapsopsis dulcis</taxon>
    </lineage>
</organism>
<keyword evidence="2" id="KW-1185">Reference proteome</keyword>
<dbReference type="Proteomes" id="UP000441797">
    <property type="component" value="Unassembled WGS sequence"/>
</dbReference>
<protein>
    <submittedName>
        <fullName evidence="1">Uncharacterized protein</fullName>
    </submittedName>
</protein>
<sequence length="91" mass="10214">MLLRFLQFLAVVLMGVQLGVSYAHFMQMPGKLTLPLDCYILVQNQVISYRVKLAFIEIPSIASATATTVLIRNHQKAFWLTLIGAVCMVLM</sequence>
<comment type="caution">
    <text evidence="1">The sequence shown here is derived from an EMBL/GenBank/DDBJ whole genome shotgun (WGS) entry which is preliminary data.</text>
</comment>
<dbReference type="OrthoDB" id="1453741at2"/>